<dbReference type="Gene3D" id="1.10.510.10">
    <property type="entry name" value="Transferase(Phosphotransferase) domain 1"/>
    <property type="match status" value="1"/>
</dbReference>
<dbReference type="InterPro" id="IPR008962">
    <property type="entry name" value="PapD-like_sf"/>
</dbReference>
<keyword evidence="4" id="KW-1185">Reference proteome</keyword>
<evidence type="ECO:0000313" key="4">
    <source>
        <dbReference type="Proteomes" id="UP000019116"/>
    </source>
</evidence>
<feature type="domain" description="MSP" evidence="2">
    <location>
        <begin position="134"/>
        <end position="246"/>
    </location>
</feature>
<dbReference type="GO" id="GO:0004672">
    <property type="term" value="F:protein kinase activity"/>
    <property type="evidence" value="ECO:0007669"/>
    <property type="project" value="InterPro"/>
</dbReference>
<dbReference type="OMA" id="GNVIANW"/>
<name>A0A3B6PEA8_WHEAT</name>
<reference evidence="3" key="2">
    <citation type="submission" date="2018-10" db="UniProtKB">
        <authorList>
            <consortium name="EnsemblPlants"/>
        </authorList>
    </citation>
    <scope>IDENTIFICATION</scope>
</reference>
<dbReference type="SMR" id="A0A3B6PEA8"/>
<evidence type="ECO:0000313" key="3">
    <source>
        <dbReference type="EnsemblPlants" id="TraesCS6B02G008300.1"/>
    </source>
</evidence>
<dbReference type="Pfam" id="PF00635">
    <property type="entry name" value="Motile_Sperm"/>
    <property type="match status" value="1"/>
</dbReference>
<dbReference type="Gramene" id="TraesCS6B02G008300.1">
    <property type="protein sequence ID" value="TraesCS6B02G008300.1"/>
    <property type="gene ID" value="TraesCS6B02G008300"/>
</dbReference>
<dbReference type="STRING" id="4565.A0A3B6PEA8"/>
<evidence type="ECO:0000259" key="1">
    <source>
        <dbReference type="PROSITE" id="PS50011"/>
    </source>
</evidence>
<proteinExistence type="predicted"/>
<dbReference type="Gramene" id="TraesCS6B03G0010400.2">
    <property type="protein sequence ID" value="TraesCS6B03G0010400.2.CDS"/>
    <property type="gene ID" value="TraesCS6B03G0010400"/>
</dbReference>
<protein>
    <recommendedName>
        <fullName evidence="5">MSP domain-containing protein</fullName>
    </recommendedName>
</protein>
<evidence type="ECO:0000259" key="2">
    <source>
        <dbReference type="PROSITE" id="PS50202"/>
    </source>
</evidence>
<dbReference type="AlphaFoldDB" id="A0A3B6PEA8"/>
<accession>A0A3B6PEA8</accession>
<dbReference type="InterPro" id="IPR013783">
    <property type="entry name" value="Ig-like_fold"/>
</dbReference>
<dbReference type="GO" id="GO:0005524">
    <property type="term" value="F:ATP binding"/>
    <property type="evidence" value="ECO:0007669"/>
    <property type="project" value="InterPro"/>
</dbReference>
<dbReference type="PROSITE" id="PS50011">
    <property type="entry name" value="PROTEIN_KINASE_DOM"/>
    <property type="match status" value="1"/>
</dbReference>
<dbReference type="PANTHER" id="PTHR45707:SF46">
    <property type="entry name" value="PROTEIN KINASE DOMAIN-CONTAINING PROTEIN"/>
    <property type="match status" value="1"/>
</dbReference>
<organism evidence="3">
    <name type="scientific">Triticum aestivum</name>
    <name type="common">Wheat</name>
    <dbReference type="NCBI Taxonomy" id="4565"/>
    <lineage>
        <taxon>Eukaryota</taxon>
        <taxon>Viridiplantae</taxon>
        <taxon>Streptophyta</taxon>
        <taxon>Embryophyta</taxon>
        <taxon>Tracheophyta</taxon>
        <taxon>Spermatophyta</taxon>
        <taxon>Magnoliopsida</taxon>
        <taxon>Liliopsida</taxon>
        <taxon>Poales</taxon>
        <taxon>Poaceae</taxon>
        <taxon>BOP clade</taxon>
        <taxon>Pooideae</taxon>
        <taxon>Triticodae</taxon>
        <taxon>Triticeae</taxon>
        <taxon>Triticinae</taxon>
        <taxon>Triticum</taxon>
    </lineage>
</organism>
<reference evidence="3" key="1">
    <citation type="submission" date="2018-08" db="EMBL/GenBank/DDBJ databases">
        <authorList>
            <person name="Rossello M."/>
        </authorList>
    </citation>
    <scope>NUCLEOTIDE SEQUENCE [LARGE SCALE GENOMIC DNA]</scope>
    <source>
        <strain evidence="3">cv. Chinese Spring</strain>
    </source>
</reference>
<sequence length="261" mass="29283">MPPEYIDEFDISSKFDVYSLGAIIIGIMDGENGHSHFSEMGAEKFTGNVIANWDRSLAGPSTSSYSSKKEDILRVKTCVKIALRCVETDKNKRPSPKDIVQELEKLELEIKKMSLHSDKSEDRIGPTSSGCSTVLSLDPSQELRFLFEPRMNASTCLQLTNMTEDFIAFNIKTNKRKYCAQPNTGVMAPCSKRYVSVTLKAQVEAPLRMQCDDMFVVQSARVNEDLKFDKIPDEFLDEGKVDTVKLPIVYVGATQFPRSDV</sequence>
<dbReference type="SUPFAM" id="SSF56112">
    <property type="entry name" value="Protein kinase-like (PK-like)"/>
    <property type="match status" value="1"/>
</dbReference>
<dbReference type="GO" id="GO:0043495">
    <property type="term" value="F:protein-membrane adaptor activity"/>
    <property type="evidence" value="ECO:0000318"/>
    <property type="project" value="GO_Central"/>
</dbReference>
<evidence type="ECO:0008006" key="5">
    <source>
        <dbReference type="Google" id="ProtNLM"/>
    </source>
</evidence>
<dbReference type="Proteomes" id="UP000019116">
    <property type="component" value="Chromosome 6B"/>
</dbReference>
<dbReference type="GO" id="GO:0005886">
    <property type="term" value="C:plasma membrane"/>
    <property type="evidence" value="ECO:0000318"/>
    <property type="project" value="GO_Central"/>
</dbReference>
<dbReference type="PANTHER" id="PTHR45707">
    <property type="entry name" value="C2 CALCIUM/LIPID-BINDING PLANT PHOSPHORIBOSYLTRANSFERASE FAMILY PROTEIN"/>
    <property type="match status" value="1"/>
</dbReference>
<dbReference type="SUPFAM" id="SSF49354">
    <property type="entry name" value="PapD-like"/>
    <property type="match status" value="1"/>
</dbReference>
<dbReference type="GO" id="GO:0090158">
    <property type="term" value="P:endoplasmic reticulum membrane organization"/>
    <property type="evidence" value="ECO:0000318"/>
    <property type="project" value="GO_Central"/>
</dbReference>
<dbReference type="GO" id="GO:0005789">
    <property type="term" value="C:endoplasmic reticulum membrane"/>
    <property type="evidence" value="ECO:0000318"/>
    <property type="project" value="GO_Central"/>
</dbReference>
<dbReference type="GO" id="GO:0061817">
    <property type="term" value="P:endoplasmic reticulum-plasma membrane tethering"/>
    <property type="evidence" value="ECO:0000318"/>
    <property type="project" value="GO_Central"/>
</dbReference>
<feature type="domain" description="Protein kinase" evidence="1">
    <location>
        <begin position="1"/>
        <end position="106"/>
    </location>
</feature>
<dbReference type="EnsemblPlants" id="TraesCS6B02G008300.1">
    <property type="protein sequence ID" value="TraesCS6B02G008300.1"/>
    <property type="gene ID" value="TraesCS6B02G008300"/>
</dbReference>
<dbReference type="Gene3D" id="2.60.40.10">
    <property type="entry name" value="Immunoglobulins"/>
    <property type="match status" value="1"/>
</dbReference>
<dbReference type="InterPro" id="IPR000719">
    <property type="entry name" value="Prot_kinase_dom"/>
</dbReference>
<dbReference type="InterPro" id="IPR011009">
    <property type="entry name" value="Kinase-like_dom_sf"/>
</dbReference>
<dbReference type="PROSITE" id="PS50202">
    <property type="entry name" value="MSP"/>
    <property type="match status" value="1"/>
</dbReference>
<dbReference type="InterPro" id="IPR000535">
    <property type="entry name" value="MSP_dom"/>
</dbReference>